<dbReference type="InterPro" id="IPR045584">
    <property type="entry name" value="Pilin-like"/>
</dbReference>
<dbReference type="SUPFAM" id="SSF54523">
    <property type="entry name" value="Pili subunits"/>
    <property type="match status" value="1"/>
</dbReference>
<evidence type="ECO:0000313" key="3">
    <source>
        <dbReference type="Proteomes" id="UP000661077"/>
    </source>
</evidence>
<keyword evidence="3" id="KW-1185">Reference proteome</keyword>
<evidence type="ECO:0000256" key="1">
    <source>
        <dbReference type="SAM" id="Phobius"/>
    </source>
</evidence>
<dbReference type="Pfam" id="PF07963">
    <property type="entry name" value="N_methyl"/>
    <property type="match status" value="1"/>
</dbReference>
<comment type="caution">
    <text evidence="2">The sequence shown here is derived from an EMBL/GenBank/DDBJ whole genome shotgun (WGS) entry which is preliminary data.</text>
</comment>
<protein>
    <submittedName>
        <fullName evidence="2">Prepilin-type N-terminal cleavage/methylation domain-containing protein</fullName>
    </submittedName>
</protein>
<reference evidence="2 3" key="1">
    <citation type="journal article" date="2021" name="Int. J. Syst. Evol. Microbiol.">
        <title>Steroidobacter gossypii sp. nov., isolated from soil of cotton cropping field.</title>
        <authorList>
            <person name="Huang R."/>
            <person name="Yang S."/>
            <person name="Zhen C."/>
            <person name="Liu W."/>
        </authorList>
    </citation>
    <scope>NUCLEOTIDE SEQUENCE [LARGE SCALE GENOMIC DNA]</scope>
    <source>
        <strain evidence="2 3">S1-65</strain>
    </source>
</reference>
<keyword evidence="1" id="KW-0472">Membrane</keyword>
<proteinExistence type="predicted"/>
<name>A0ABS1X1N4_9GAMM</name>
<sequence>MRSRGFTLIELMISMLLGLVVIGGAMGVILANRQSYRTNEGLSQVQESARTAFELLARDVRQAGVTGCNNDGRVANVLNDEGVWWQTWFGLRGFDGTQADGAAGFGGALPNNRVQGTDSIQLQGIEGTGHAVAQHVPHSAMFHITAPTTEIAQGDILMVCDFDHAAIFQVSNYNSNNVAVVHNTGFAVSPGNCAQELGYPTVCGPHGAPYEYGLNSQLARLSAVSWYIGDNGRPAEGGRSLYRRRLGAAGAEEIVTGVTDMQIRYRAAGGEEFFDAIDVDSWTDVNAVMFTLTLQSADRRVTTDPTVDAGRLEREFSHIVTLRNRVP</sequence>
<dbReference type="InterPro" id="IPR012902">
    <property type="entry name" value="N_methyl_site"/>
</dbReference>
<evidence type="ECO:0000313" key="2">
    <source>
        <dbReference type="EMBL" id="MBM0107146.1"/>
    </source>
</evidence>
<dbReference type="RefSeq" id="WP_203169266.1">
    <property type="nucleotide sequence ID" value="NZ_JAEVLS010000005.1"/>
</dbReference>
<dbReference type="Proteomes" id="UP000661077">
    <property type="component" value="Unassembled WGS sequence"/>
</dbReference>
<dbReference type="NCBIfam" id="TIGR02532">
    <property type="entry name" value="IV_pilin_GFxxxE"/>
    <property type="match status" value="1"/>
</dbReference>
<keyword evidence="1" id="KW-0812">Transmembrane</keyword>
<dbReference type="EMBL" id="JAEVLS010000005">
    <property type="protein sequence ID" value="MBM0107146.1"/>
    <property type="molecule type" value="Genomic_DNA"/>
</dbReference>
<gene>
    <name evidence="2" type="ORF">JM946_20620</name>
</gene>
<accession>A0ABS1X1N4</accession>
<feature type="transmembrane region" description="Helical" evidence="1">
    <location>
        <begin position="12"/>
        <end position="31"/>
    </location>
</feature>
<organism evidence="2 3">
    <name type="scientific">Steroidobacter gossypii</name>
    <dbReference type="NCBI Taxonomy" id="2805490"/>
    <lineage>
        <taxon>Bacteria</taxon>
        <taxon>Pseudomonadati</taxon>
        <taxon>Pseudomonadota</taxon>
        <taxon>Gammaproteobacteria</taxon>
        <taxon>Steroidobacterales</taxon>
        <taxon>Steroidobacteraceae</taxon>
        <taxon>Steroidobacter</taxon>
    </lineage>
</organism>
<keyword evidence="1" id="KW-1133">Transmembrane helix</keyword>